<dbReference type="EMBL" id="JARBJD010000131">
    <property type="protein sequence ID" value="KAK2950715.1"/>
    <property type="molecule type" value="Genomic_DNA"/>
</dbReference>
<accession>A0ABQ9XHP5</accession>
<dbReference type="InterPro" id="IPR016024">
    <property type="entry name" value="ARM-type_fold"/>
</dbReference>
<name>A0ABQ9XHP5_9EUKA</name>
<dbReference type="Proteomes" id="UP001281761">
    <property type="component" value="Unassembled WGS sequence"/>
</dbReference>
<comment type="caution">
    <text evidence="1">The sequence shown here is derived from an EMBL/GenBank/DDBJ whole genome shotgun (WGS) entry which is preliminary data.</text>
</comment>
<evidence type="ECO:0000313" key="1">
    <source>
        <dbReference type="EMBL" id="KAK2950715.1"/>
    </source>
</evidence>
<organism evidence="1 2">
    <name type="scientific">Blattamonas nauphoetae</name>
    <dbReference type="NCBI Taxonomy" id="2049346"/>
    <lineage>
        <taxon>Eukaryota</taxon>
        <taxon>Metamonada</taxon>
        <taxon>Preaxostyla</taxon>
        <taxon>Oxymonadida</taxon>
        <taxon>Blattamonas</taxon>
    </lineage>
</organism>
<protein>
    <submittedName>
        <fullName evidence="1">Uncharacterized protein</fullName>
    </submittedName>
</protein>
<gene>
    <name evidence="1" type="ORF">BLNAU_14386</name>
</gene>
<dbReference type="SUPFAM" id="SSF48371">
    <property type="entry name" value="ARM repeat"/>
    <property type="match status" value="1"/>
</dbReference>
<keyword evidence="2" id="KW-1185">Reference proteome</keyword>
<proteinExistence type="predicted"/>
<reference evidence="1 2" key="1">
    <citation type="journal article" date="2022" name="bioRxiv">
        <title>Genomics of Preaxostyla Flagellates Illuminates Evolutionary Transitions and the Path Towards Mitochondrial Loss.</title>
        <authorList>
            <person name="Novak L.V.F."/>
            <person name="Treitli S.C."/>
            <person name="Pyrih J."/>
            <person name="Halakuc P."/>
            <person name="Pipaliya S.V."/>
            <person name="Vacek V."/>
            <person name="Brzon O."/>
            <person name="Soukal P."/>
            <person name="Eme L."/>
            <person name="Dacks J.B."/>
            <person name="Karnkowska A."/>
            <person name="Elias M."/>
            <person name="Hampl V."/>
        </authorList>
    </citation>
    <scope>NUCLEOTIDE SEQUENCE [LARGE SCALE GENOMIC DNA]</scope>
    <source>
        <strain evidence="1">NAU3</strain>
        <tissue evidence="1">Gut</tissue>
    </source>
</reference>
<sequence>MTDSDEMNSILESTIDTIDSTCGDCSAFMNLDEDELESEREKAIVFLSLVDTVKVQHVLDATLEAKAVKLLEYVIPYSRESADAFLISHGRTTDESLTNFVQCIVVLLSSASQTITTAAMRILEALIWKCSAQVHFAFVKADLIPHLINTLNLQQGQ</sequence>
<evidence type="ECO:0000313" key="2">
    <source>
        <dbReference type="Proteomes" id="UP001281761"/>
    </source>
</evidence>